<keyword evidence="2" id="KW-1185">Reference proteome</keyword>
<accession>A0ABV1BV02</accession>
<sequence>MRLKKKYRNLLRFIAVTLILILMISVVAAAKQHIDNKKSNHNQDIEEEYPDEDAEAYELPERTLNSDVIPYDGVPRTISCWGDSMMFGMGAGEAYIVFGDDEPFDISGWTSPDTLQYLTGIKVYNLGVSGETSYEIALRQGGIKMYVRDTFEVGYDDSVDVTIVDENGEEVYMADFSAYGYTEPQESDIVYINDEMFKITGTEEEGLHICRYSDEEVNYDAFTTVYADTQVYTKASYERKNDILILEIGSNGGWENYRQLISQYDAMIQNSGCDYYIIVGDTDDPGTSIADTTQGIRNEDGTYIGVGDTAWEATLREAYGDHFINMRTYLIENGLTDVGLRPTVGDYKGFRRGRISKQLRYDWTHFNSYGYYSKGIAIYAKGVELGYWE</sequence>
<protein>
    <submittedName>
        <fullName evidence="1">Uncharacterized protein</fullName>
    </submittedName>
</protein>
<evidence type="ECO:0000313" key="2">
    <source>
        <dbReference type="Proteomes" id="UP001442364"/>
    </source>
</evidence>
<comment type="caution">
    <text evidence="1">The sequence shown here is derived from an EMBL/GenBank/DDBJ whole genome shotgun (WGS) entry which is preliminary data.</text>
</comment>
<dbReference type="RefSeq" id="WP_349153420.1">
    <property type="nucleotide sequence ID" value="NZ_JBBMER010000003.1"/>
</dbReference>
<name>A0ABV1BV02_9FIRM</name>
<evidence type="ECO:0000313" key="1">
    <source>
        <dbReference type="EMBL" id="MEQ2379325.1"/>
    </source>
</evidence>
<dbReference type="SUPFAM" id="SSF52266">
    <property type="entry name" value="SGNH hydrolase"/>
    <property type="match status" value="1"/>
</dbReference>
<gene>
    <name evidence="1" type="ORF">WMO14_05460</name>
</gene>
<organism evidence="1 2">
    <name type="scientific">[Lactobacillus] rogosae</name>
    <dbReference type="NCBI Taxonomy" id="706562"/>
    <lineage>
        <taxon>Bacteria</taxon>
        <taxon>Bacillati</taxon>
        <taxon>Bacillota</taxon>
        <taxon>Clostridia</taxon>
        <taxon>Lachnospirales</taxon>
        <taxon>Lachnospiraceae</taxon>
        <taxon>Lachnospira</taxon>
    </lineage>
</organism>
<proteinExistence type="predicted"/>
<dbReference type="Proteomes" id="UP001442364">
    <property type="component" value="Unassembled WGS sequence"/>
</dbReference>
<reference evidence="1 2" key="1">
    <citation type="submission" date="2024-03" db="EMBL/GenBank/DDBJ databases">
        <title>Human intestinal bacterial collection.</title>
        <authorList>
            <person name="Pauvert C."/>
            <person name="Hitch T.C.A."/>
            <person name="Clavel T."/>
        </authorList>
    </citation>
    <scope>NUCLEOTIDE SEQUENCE [LARGE SCALE GENOMIC DNA]</scope>
    <source>
        <strain evidence="1 2">CLA-AA-H255</strain>
    </source>
</reference>
<dbReference type="EMBL" id="JBBMER010000003">
    <property type="protein sequence ID" value="MEQ2379325.1"/>
    <property type="molecule type" value="Genomic_DNA"/>
</dbReference>